<protein>
    <recommendedName>
        <fullName evidence="4">YoqO-like protein</fullName>
    </recommendedName>
</protein>
<name>A0A1M5WDH4_9CLOT</name>
<keyword evidence="1" id="KW-0472">Membrane</keyword>
<gene>
    <name evidence="2" type="ORF">SAMN02745941_01044</name>
</gene>
<keyword evidence="1" id="KW-1133">Transmembrane helix</keyword>
<keyword evidence="1" id="KW-0812">Transmembrane</keyword>
<proteinExistence type="predicted"/>
<feature type="transmembrane region" description="Helical" evidence="1">
    <location>
        <begin position="64"/>
        <end position="85"/>
    </location>
</feature>
<feature type="transmembrane region" description="Helical" evidence="1">
    <location>
        <begin position="33"/>
        <end position="52"/>
    </location>
</feature>
<evidence type="ECO:0000313" key="2">
    <source>
        <dbReference type="EMBL" id="SHH85541.1"/>
    </source>
</evidence>
<reference evidence="2 3" key="1">
    <citation type="submission" date="2016-11" db="EMBL/GenBank/DDBJ databases">
        <authorList>
            <person name="Jaros S."/>
            <person name="Januszkiewicz K."/>
            <person name="Wedrychowicz H."/>
        </authorList>
    </citation>
    <scope>NUCLEOTIDE SEQUENCE [LARGE SCALE GENOMIC DNA]</scope>
    <source>
        <strain evidence="2 3">DSM 6191</strain>
    </source>
</reference>
<evidence type="ECO:0000313" key="3">
    <source>
        <dbReference type="Proteomes" id="UP000184241"/>
    </source>
</evidence>
<feature type="transmembrane region" description="Helical" evidence="1">
    <location>
        <begin position="97"/>
        <end position="120"/>
    </location>
</feature>
<sequence>MQKNSIGYSIITLLVLFITQIVIRSIGIENISVQAIVLIFAIACSLVIFGTYKDGKKGFGIRYNAIVTILVVVAGVTMSVTMIIFRGYPILIDKYGLILLIVSLASYFALILFIIIYRIVYEVKRK</sequence>
<dbReference type="Proteomes" id="UP000184241">
    <property type="component" value="Unassembled WGS sequence"/>
</dbReference>
<accession>A0A1M5WDH4</accession>
<dbReference type="EMBL" id="FQXU01000004">
    <property type="protein sequence ID" value="SHH85541.1"/>
    <property type="molecule type" value="Genomic_DNA"/>
</dbReference>
<feature type="transmembrane region" description="Helical" evidence="1">
    <location>
        <begin position="7"/>
        <end position="27"/>
    </location>
</feature>
<dbReference type="AlphaFoldDB" id="A0A1M5WDH4"/>
<dbReference type="RefSeq" id="WP_073017408.1">
    <property type="nucleotide sequence ID" value="NZ_FQXU01000004.1"/>
</dbReference>
<evidence type="ECO:0008006" key="4">
    <source>
        <dbReference type="Google" id="ProtNLM"/>
    </source>
</evidence>
<evidence type="ECO:0000256" key="1">
    <source>
        <dbReference type="SAM" id="Phobius"/>
    </source>
</evidence>
<organism evidence="2 3">
    <name type="scientific">Clostridium intestinale DSM 6191</name>
    <dbReference type="NCBI Taxonomy" id="1121320"/>
    <lineage>
        <taxon>Bacteria</taxon>
        <taxon>Bacillati</taxon>
        <taxon>Bacillota</taxon>
        <taxon>Clostridia</taxon>
        <taxon>Eubacteriales</taxon>
        <taxon>Clostridiaceae</taxon>
        <taxon>Clostridium</taxon>
    </lineage>
</organism>